<dbReference type="Gene3D" id="1.20.1260.10">
    <property type="match status" value="2"/>
</dbReference>
<sequence length="331" mass="38214">MHKSEVPLTSTELSNIWAAYLMSNLIMKLTEYFSTTTDDEDIKIIVEKMFNASQQNIEKLTTFFMKEDFPTPIGFTERDVVKEASKVFSDTFILYFCHDITLLALTTYPSALSDCTRKDTRNYFHTALETTIQLQDETVELMLEKGIYLKPPQLTFEKKVEFVDSKKYLSKSLSEARALNAAEIANITRIIHRAYFSKMIFVTFNKLSNDEELKKHFGKGRDVIESTIDSLKEVLEEENVPISASGDYQIFDVEVSPFSDKLMLYFVNACLGMFCFTMIGQALNTTLRSDIILKLTNINNKMKKYYGESLFLTINKDWFEQPPQAVDRKLE</sequence>
<dbReference type="KEGG" id="bcoh:BC6307_06885"/>
<dbReference type="AlphaFoldDB" id="A0A223KNG0"/>
<reference evidence="1 2" key="1">
    <citation type="submission" date="2016-12" db="EMBL/GenBank/DDBJ databases">
        <title>The whole genome sequencing and assembly of Bacillus cohnii DSM 6307T strain.</title>
        <authorList>
            <person name="Lee Y.-J."/>
            <person name="Yi H."/>
            <person name="Bahn Y.-S."/>
            <person name="Kim J.F."/>
            <person name="Lee D.-W."/>
        </authorList>
    </citation>
    <scope>NUCLEOTIDE SEQUENCE [LARGE SCALE GENOMIC DNA]</scope>
    <source>
        <strain evidence="1 2">DSM 6307</strain>
    </source>
</reference>
<evidence type="ECO:0000313" key="1">
    <source>
        <dbReference type="EMBL" id="AST91022.1"/>
    </source>
</evidence>
<keyword evidence="2" id="KW-1185">Reference proteome</keyword>
<dbReference type="EMBL" id="CP018866">
    <property type="protein sequence ID" value="AST91022.1"/>
    <property type="molecule type" value="Genomic_DNA"/>
</dbReference>
<dbReference type="InterPro" id="IPR021617">
    <property type="entry name" value="DUF3231"/>
</dbReference>
<evidence type="ECO:0008006" key="3">
    <source>
        <dbReference type="Google" id="ProtNLM"/>
    </source>
</evidence>
<dbReference type="Pfam" id="PF11553">
    <property type="entry name" value="DUF3231"/>
    <property type="match status" value="2"/>
</dbReference>
<dbReference type="STRING" id="1314751.GCA_001591425_02211"/>
<dbReference type="Proteomes" id="UP000215224">
    <property type="component" value="Chromosome"/>
</dbReference>
<name>A0A223KNG0_9BACI</name>
<accession>A0A223KNG0</accession>
<proteinExistence type="predicted"/>
<dbReference type="RefSeq" id="WP_066415899.1">
    <property type="nucleotide sequence ID" value="NZ_CP018866.1"/>
</dbReference>
<gene>
    <name evidence="1" type="ORF">BC6307_06885</name>
</gene>
<protein>
    <recommendedName>
        <fullName evidence="3">DUF3231 family protein</fullName>
    </recommendedName>
</protein>
<organism evidence="1 2">
    <name type="scientific">Sutcliffiella cohnii</name>
    <dbReference type="NCBI Taxonomy" id="33932"/>
    <lineage>
        <taxon>Bacteria</taxon>
        <taxon>Bacillati</taxon>
        <taxon>Bacillota</taxon>
        <taxon>Bacilli</taxon>
        <taxon>Bacillales</taxon>
        <taxon>Bacillaceae</taxon>
        <taxon>Sutcliffiella</taxon>
    </lineage>
</organism>
<dbReference type="InterPro" id="IPR012347">
    <property type="entry name" value="Ferritin-like"/>
</dbReference>
<evidence type="ECO:0000313" key="2">
    <source>
        <dbReference type="Proteomes" id="UP000215224"/>
    </source>
</evidence>